<comment type="similarity">
    <text evidence="1">Belongs to the BlaI transcriptional regulatory family.</text>
</comment>
<dbReference type="Gene3D" id="1.10.4040.10">
    <property type="entry name" value="Penicillinase repressor domain"/>
    <property type="match status" value="1"/>
</dbReference>
<keyword evidence="6" id="KW-1185">Reference proteome</keyword>
<dbReference type="InterPro" id="IPR036390">
    <property type="entry name" value="WH_DNA-bd_sf"/>
</dbReference>
<dbReference type="Pfam" id="PF03965">
    <property type="entry name" value="Penicillinase_R"/>
    <property type="match status" value="1"/>
</dbReference>
<keyword evidence="3" id="KW-0238">DNA-binding</keyword>
<dbReference type="SUPFAM" id="SSF46785">
    <property type="entry name" value="Winged helix' DNA-binding domain"/>
    <property type="match status" value="1"/>
</dbReference>
<dbReference type="STRING" id="1155689.SAMN05444278_11067"/>
<evidence type="ECO:0000256" key="3">
    <source>
        <dbReference type="ARBA" id="ARBA00023125"/>
    </source>
</evidence>
<dbReference type="Proteomes" id="UP000184462">
    <property type="component" value="Unassembled WGS sequence"/>
</dbReference>
<dbReference type="AlphaFoldDB" id="A0A1M4XUC0"/>
<evidence type="ECO:0000256" key="1">
    <source>
        <dbReference type="ARBA" id="ARBA00011046"/>
    </source>
</evidence>
<dbReference type="GO" id="GO:0003677">
    <property type="term" value="F:DNA binding"/>
    <property type="evidence" value="ECO:0007669"/>
    <property type="project" value="UniProtKB-KW"/>
</dbReference>
<name>A0A1M4XUC0_9FLAO</name>
<organism evidence="5 6">
    <name type="scientific">Psychroflexus salarius</name>
    <dbReference type="NCBI Taxonomy" id="1155689"/>
    <lineage>
        <taxon>Bacteria</taxon>
        <taxon>Pseudomonadati</taxon>
        <taxon>Bacteroidota</taxon>
        <taxon>Flavobacteriia</taxon>
        <taxon>Flavobacteriales</taxon>
        <taxon>Flavobacteriaceae</taxon>
        <taxon>Psychroflexus</taxon>
    </lineage>
</organism>
<gene>
    <name evidence="5" type="ORF">SAMN05444278_11067</name>
</gene>
<dbReference type="RefSeq" id="WP_073193608.1">
    <property type="nucleotide sequence ID" value="NZ_FQTW01000010.1"/>
</dbReference>
<keyword evidence="4" id="KW-0804">Transcription</keyword>
<dbReference type="GO" id="GO:0045892">
    <property type="term" value="P:negative regulation of DNA-templated transcription"/>
    <property type="evidence" value="ECO:0007669"/>
    <property type="project" value="InterPro"/>
</dbReference>
<dbReference type="PIRSF" id="PIRSF019455">
    <property type="entry name" value="CopR_AtkY"/>
    <property type="match status" value="1"/>
</dbReference>
<keyword evidence="2" id="KW-0805">Transcription regulation</keyword>
<dbReference type="OrthoDB" id="1098508at2"/>
<proteinExistence type="inferred from homology"/>
<evidence type="ECO:0000256" key="4">
    <source>
        <dbReference type="ARBA" id="ARBA00023163"/>
    </source>
</evidence>
<accession>A0A1M4XUC0</accession>
<protein>
    <submittedName>
        <fullName evidence="5">Predicted transcriptional regulator</fullName>
    </submittedName>
</protein>
<evidence type="ECO:0000313" key="6">
    <source>
        <dbReference type="Proteomes" id="UP000184462"/>
    </source>
</evidence>
<dbReference type="EMBL" id="FQTW01000010">
    <property type="protein sequence ID" value="SHE97038.1"/>
    <property type="molecule type" value="Genomic_DNA"/>
</dbReference>
<evidence type="ECO:0000256" key="2">
    <source>
        <dbReference type="ARBA" id="ARBA00023015"/>
    </source>
</evidence>
<evidence type="ECO:0000313" key="5">
    <source>
        <dbReference type="EMBL" id="SHE97038.1"/>
    </source>
</evidence>
<dbReference type="InterPro" id="IPR036388">
    <property type="entry name" value="WH-like_DNA-bd_sf"/>
</dbReference>
<sequence>MKELTRAEEEIMQILWQLNNAKVSEIIDQMQHKKPSYNTVSTIVRILQDKGFVGFEKEGRGYRYFPIINKEAYQASRMNTYVNNYFEGSFKNMLSFFVKKKEVNVDDLEAILKQINPKDDA</sequence>
<dbReference type="Gene3D" id="1.10.10.10">
    <property type="entry name" value="Winged helix-like DNA-binding domain superfamily/Winged helix DNA-binding domain"/>
    <property type="match status" value="1"/>
</dbReference>
<reference evidence="5 6" key="1">
    <citation type="submission" date="2016-11" db="EMBL/GenBank/DDBJ databases">
        <authorList>
            <person name="Jaros S."/>
            <person name="Januszkiewicz K."/>
            <person name="Wedrychowicz H."/>
        </authorList>
    </citation>
    <scope>NUCLEOTIDE SEQUENCE [LARGE SCALE GENOMIC DNA]</scope>
    <source>
        <strain evidence="5 6">DSM 25661</strain>
    </source>
</reference>
<dbReference type="InterPro" id="IPR005650">
    <property type="entry name" value="BlaI_family"/>
</dbReference>